<dbReference type="SUPFAM" id="SSF55729">
    <property type="entry name" value="Acyl-CoA N-acyltransferases (Nat)"/>
    <property type="match status" value="1"/>
</dbReference>
<dbReference type="Pfam" id="PF00583">
    <property type="entry name" value="Acetyltransf_1"/>
    <property type="match status" value="1"/>
</dbReference>
<dbReference type="PANTHER" id="PTHR43877">
    <property type="entry name" value="AMINOALKYLPHOSPHONATE N-ACETYLTRANSFERASE-RELATED-RELATED"/>
    <property type="match status" value="1"/>
</dbReference>
<organism evidence="4 5">
    <name type="scientific">Pelomonas parva</name>
    <dbReference type="NCBI Taxonomy" id="3299032"/>
    <lineage>
        <taxon>Bacteria</taxon>
        <taxon>Pseudomonadati</taxon>
        <taxon>Pseudomonadota</taxon>
        <taxon>Betaproteobacteria</taxon>
        <taxon>Burkholderiales</taxon>
        <taxon>Sphaerotilaceae</taxon>
        <taxon>Roseateles</taxon>
    </lineage>
</organism>
<accession>A0ABW7F438</accession>
<sequence length="152" mass="16339">MNAGQPLSLTTHDDPPPEPCRVVDAGLGEANDKAAPLDEVLPLATFAHLPSGEVVGGAIGRTWGACCELQQLWVHDGYRRRGLGRQLLQAFEARAEARGCQTIYLETFSFQAPAFYRALGYDVALELAGFAPGIVKYTMVRRALSVSPPSPA</sequence>
<feature type="domain" description="N-acetyltransferase" evidence="3">
    <location>
        <begin position="1"/>
        <end position="144"/>
    </location>
</feature>
<comment type="caution">
    <text evidence="4">The sequence shown here is derived from an EMBL/GenBank/DDBJ whole genome shotgun (WGS) entry which is preliminary data.</text>
</comment>
<dbReference type="CDD" id="cd04301">
    <property type="entry name" value="NAT_SF"/>
    <property type="match status" value="1"/>
</dbReference>
<name>A0ABW7F438_9BURK</name>
<evidence type="ECO:0000313" key="4">
    <source>
        <dbReference type="EMBL" id="MFG6431261.1"/>
    </source>
</evidence>
<dbReference type="RefSeq" id="WP_394480191.1">
    <property type="nucleotide sequence ID" value="NZ_JBIGHV010000005.1"/>
</dbReference>
<evidence type="ECO:0000259" key="3">
    <source>
        <dbReference type="PROSITE" id="PS51186"/>
    </source>
</evidence>
<gene>
    <name evidence="4" type="ORF">ACG00Y_15130</name>
</gene>
<evidence type="ECO:0000256" key="1">
    <source>
        <dbReference type="ARBA" id="ARBA00022679"/>
    </source>
</evidence>
<dbReference type="GO" id="GO:0016746">
    <property type="term" value="F:acyltransferase activity"/>
    <property type="evidence" value="ECO:0007669"/>
    <property type="project" value="UniProtKB-KW"/>
</dbReference>
<dbReference type="EMBL" id="JBIGHV010000005">
    <property type="protein sequence ID" value="MFG6431261.1"/>
    <property type="molecule type" value="Genomic_DNA"/>
</dbReference>
<keyword evidence="2 4" id="KW-0012">Acyltransferase</keyword>
<keyword evidence="1 4" id="KW-0808">Transferase</keyword>
<dbReference type="InterPro" id="IPR050832">
    <property type="entry name" value="Bact_Acetyltransf"/>
</dbReference>
<proteinExistence type="predicted"/>
<dbReference type="InterPro" id="IPR016181">
    <property type="entry name" value="Acyl_CoA_acyltransferase"/>
</dbReference>
<dbReference type="Gene3D" id="3.40.630.30">
    <property type="match status" value="1"/>
</dbReference>
<evidence type="ECO:0000256" key="2">
    <source>
        <dbReference type="ARBA" id="ARBA00023315"/>
    </source>
</evidence>
<keyword evidence="5" id="KW-1185">Reference proteome</keyword>
<evidence type="ECO:0000313" key="5">
    <source>
        <dbReference type="Proteomes" id="UP001606210"/>
    </source>
</evidence>
<dbReference type="Proteomes" id="UP001606210">
    <property type="component" value="Unassembled WGS sequence"/>
</dbReference>
<dbReference type="EC" id="2.3.-.-" evidence="4"/>
<dbReference type="PROSITE" id="PS51186">
    <property type="entry name" value="GNAT"/>
    <property type="match status" value="1"/>
</dbReference>
<dbReference type="InterPro" id="IPR000182">
    <property type="entry name" value="GNAT_dom"/>
</dbReference>
<protein>
    <submittedName>
        <fullName evidence="4">GNAT family N-acetyltransferase</fullName>
        <ecNumber evidence="4">2.3.-.-</ecNumber>
    </submittedName>
</protein>
<reference evidence="4 5" key="1">
    <citation type="submission" date="2024-08" db="EMBL/GenBank/DDBJ databases">
        <authorList>
            <person name="Lu H."/>
        </authorList>
    </citation>
    <scope>NUCLEOTIDE SEQUENCE [LARGE SCALE GENOMIC DNA]</scope>
    <source>
        <strain evidence="4 5">LYH14W</strain>
    </source>
</reference>